<dbReference type="AlphaFoldDB" id="A0AA39XJ99"/>
<dbReference type="InterPro" id="IPR053183">
    <property type="entry name" value="ASL1"/>
</dbReference>
<dbReference type="EMBL" id="JAULSR010000001">
    <property type="protein sequence ID" value="KAK0635058.1"/>
    <property type="molecule type" value="Genomic_DNA"/>
</dbReference>
<dbReference type="GO" id="GO:0009277">
    <property type="term" value="C:fungal-type cell wall"/>
    <property type="evidence" value="ECO:0007669"/>
    <property type="project" value="TreeGrafter"/>
</dbReference>
<feature type="chain" id="PRO_5041357526" evidence="2">
    <location>
        <begin position="21"/>
        <end position="389"/>
    </location>
</feature>
<name>A0AA39XJ99_9PEZI</name>
<dbReference type="GO" id="GO:0016787">
    <property type="term" value="F:hydrolase activity"/>
    <property type="evidence" value="ECO:0007669"/>
    <property type="project" value="UniProtKB-KW"/>
</dbReference>
<accession>A0AA39XJ99</accession>
<organism evidence="4 5">
    <name type="scientific">Bombardia bombarda</name>
    <dbReference type="NCBI Taxonomy" id="252184"/>
    <lineage>
        <taxon>Eukaryota</taxon>
        <taxon>Fungi</taxon>
        <taxon>Dikarya</taxon>
        <taxon>Ascomycota</taxon>
        <taxon>Pezizomycotina</taxon>
        <taxon>Sordariomycetes</taxon>
        <taxon>Sordariomycetidae</taxon>
        <taxon>Sordariales</taxon>
        <taxon>Lasiosphaeriaceae</taxon>
        <taxon>Bombardia</taxon>
    </lineage>
</organism>
<gene>
    <name evidence="4" type="ORF">B0T17DRAFT_549562</name>
</gene>
<comment type="caution">
    <text evidence="4">The sequence shown here is derived from an EMBL/GenBank/DDBJ whole genome shotgun (WGS) entry which is preliminary data.</text>
</comment>
<dbReference type="SUPFAM" id="SSF51445">
    <property type="entry name" value="(Trans)glycosidases"/>
    <property type="match status" value="1"/>
</dbReference>
<dbReference type="InterPro" id="IPR017853">
    <property type="entry name" value="GH"/>
</dbReference>
<dbReference type="PANTHER" id="PTHR34154">
    <property type="entry name" value="ALKALI-SENSITIVE LINKAGE PROTEIN 1"/>
    <property type="match status" value="1"/>
</dbReference>
<keyword evidence="5" id="KW-1185">Reference proteome</keyword>
<evidence type="ECO:0000313" key="5">
    <source>
        <dbReference type="Proteomes" id="UP001174934"/>
    </source>
</evidence>
<sequence>MVSKILVALAAASLAGEVLALNAHHQGHQHLHQKKDLVTEVVTVTDWITVTITDGESSTSAPAPLTFVRNSRKSRSRSASSVSTTTIPSSIAIPSTAAIPQTTLVTEQKPSTSAEENIKIVSPAVPAPPPVPTSAISSAAAVEAPAAPSSGQSGTALRGLAYNSASLLPSLLGSGSKVHWTYNWGQLDDSNVAVEFVPMLWGTTKGFPDSWATNAQKGINSGSKCLLSFNEPDNDGQANISPGEAAARHIDLMNPFASKARIGTPAITNSGSPNQGIDWMKQFFSACGGKCAADFVVIHIYGVDVPTFLQHVLDVYSAFQKPVWITEFAFDGSDDDVNKSLQTVIDHFENNSTFSFVERYSYFMVAPGSLVASSGNSLSTYGNTFAYSS</sequence>
<reference evidence="4" key="1">
    <citation type="submission" date="2023-06" db="EMBL/GenBank/DDBJ databases">
        <title>Genome-scale phylogeny and comparative genomics of the fungal order Sordariales.</title>
        <authorList>
            <consortium name="Lawrence Berkeley National Laboratory"/>
            <person name="Hensen N."/>
            <person name="Bonometti L."/>
            <person name="Westerberg I."/>
            <person name="Brannstrom I.O."/>
            <person name="Guillou S."/>
            <person name="Cros-Aarteil S."/>
            <person name="Calhoun S."/>
            <person name="Haridas S."/>
            <person name="Kuo A."/>
            <person name="Mondo S."/>
            <person name="Pangilinan J."/>
            <person name="Riley R."/>
            <person name="LaButti K."/>
            <person name="Andreopoulos B."/>
            <person name="Lipzen A."/>
            <person name="Chen C."/>
            <person name="Yanf M."/>
            <person name="Daum C."/>
            <person name="Ng V."/>
            <person name="Clum A."/>
            <person name="Steindorff A."/>
            <person name="Ohm R."/>
            <person name="Martin F."/>
            <person name="Silar P."/>
            <person name="Natvig D."/>
            <person name="Lalanne C."/>
            <person name="Gautier V."/>
            <person name="Ament-velasquez S.L."/>
            <person name="Kruys A."/>
            <person name="Hutchinson M.I."/>
            <person name="Powell A.J."/>
            <person name="Barry K."/>
            <person name="Miller A.N."/>
            <person name="Grigoriev I.V."/>
            <person name="Debuchy R."/>
            <person name="Gladieux P."/>
            <person name="Thoren M.H."/>
            <person name="Johannesson H."/>
        </authorList>
    </citation>
    <scope>NUCLEOTIDE SEQUENCE</scope>
    <source>
        <strain evidence="4">SMH3391-2</strain>
    </source>
</reference>
<evidence type="ECO:0000256" key="1">
    <source>
        <dbReference type="SAM" id="MobiDB-lite"/>
    </source>
</evidence>
<proteinExistence type="predicted"/>
<dbReference type="PANTHER" id="PTHR34154:SF13">
    <property type="entry name" value="ASL1-LIKE GLYCOSYL HYDROLASE CATALYTIC DOMAIN-CONTAINING PROTEIN"/>
    <property type="match status" value="1"/>
</dbReference>
<feature type="region of interest" description="Disordered" evidence="1">
    <location>
        <begin position="55"/>
        <end position="85"/>
    </location>
</feature>
<evidence type="ECO:0000256" key="2">
    <source>
        <dbReference type="SAM" id="SignalP"/>
    </source>
</evidence>
<dbReference type="Proteomes" id="UP001174934">
    <property type="component" value="Unassembled WGS sequence"/>
</dbReference>
<dbReference type="Pfam" id="PF11790">
    <property type="entry name" value="Glyco_hydro_cc"/>
    <property type="match status" value="1"/>
</dbReference>
<keyword evidence="4" id="KW-0378">Hydrolase</keyword>
<evidence type="ECO:0000259" key="3">
    <source>
        <dbReference type="Pfam" id="PF11790"/>
    </source>
</evidence>
<feature type="domain" description="Asl1-like glycosyl hydrolase catalytic" evidence="3">
    <location>
        <begin position="159"/>
        <end position="385"/>
    </location>
</feature>
<feature type="signal peptide" evidence="2">
    <location>
        <begin position="1"/>
        <end position="20"/>
    </location>
</feature>
<protein>
    <submittedName>
        <fullName evidence="4">Glycosyl hydrolase catalytic core-domain-containing protein</fullName>
    </submittedName>
</protein>
<dbReference type="Gene3D" id="3.20.20.80">
    <property type="entry name" value="Glycosidases"/>
    <property type="match status" value="1"/>
</dbReference>
<keyword evidence="2" id="KW-0732">Signal</keyword>
<dbReference type="GO" id="GO:0071966">
    <property type="term" value="P:fungal-type cell wall polysaccharide metabolic process"/>
    <property type="evidence" value="ECO:0007669"/>
    <property type="project" value="TreeGrafter"/>
</dbReference>
<evidence type="ECO:0000313" key="4">
    <source>
        <dbReference type="EMBL" id="KAK0635058.1"/>
    </source>
</evidence>
<dbReference type="InterPro" id="IPR024655">
    <property type="entry name" value="Asl1_glyco_hydro_catalytic"/>
</dbReference>